<gene>
    <name evidence="1" type="ORF">SAMN04488007_2396</name>
</gene>
<dbReference type="RefSeq" id="WP_073244438.1">
    <property type="nucleotide sequence ID" value="NZ_FQZX01000002.1"/>
</dbReference>
<dbReference type="SUPFAM" id="SSF47473">
    <property type="entry name" value="EF-hand"/>
    <property type="match status" value="1"/>
</dbReference>
<evidence type="ECO:0000313" key="2">
    <source>
        <dbReference type="Proteomes" id="UP000184314"/>
    </source>
</evidence>
<keyword evidence="2" id="KW-1185">Reference proteome</keyword>
<dbReference type="InterPro" id="IPR011992">
    <property type="entry name" value="EF-hand-dom_pair"/>
</dbReference>
<name>A0A1M6QMS5_9FLAO</name>
<sequence>MKKVIATFILAATITSCNSVKNMDTSKVSDAAQLLGSLSSNSTVQQVASLFSLLDTNNDKAISSTEAIGSVAENFDVLDTDNSSNLNLTELEGILALLKK</sequence>
<dbReference type="Proteomes" id="UP000184314">
    <property type="component" value="Unassembled WGS sequence"/>
</dbReference>
<dbReference type="PROSITE" id="PS51257">
    <property type="entry name" value="PROKAR_LIPOPROTEIN"/>
    <property type="match status" value="1"/>
</dbReference>
<reference evidence="2" key="1">
    <citation type="submission" date="2016-11" db="EMBL/GenBank/DDBJ databases">
        <authorList>
            <person name="Varghese N."/>
            <person name="Submissions S."/>
        </authorList>
    </citation>
    <scope>NUCLEOTIDE SEQUENCE [LARGE SCALE GENOMIC DNA]</scope>
    <source>
        <strain evidence="2">DSM 16478</strain>
    </source>
</reference>
<proteinExistence type="predicted"/>
<protein>
    <recommendedName>
        <fullName evidence="3">EF-hand domain-containing protein</fullName>
    </recommendedName>
</protein>
<organism evidence="1 2">
    <name type="scientific">Maribacter aquivivus</name>
    <dbReference type="NCBI Taxonomy" id="228958"/>
    <lineage>
        <taxon>Bacteria</taxon>
        <taxon>Pseudomonadati</taxon>
        <taxon>Bacteroidota</taxon>
        <taxon>Flavobacteriia</taxon>
        <taxon>Flavobacteriales</taxon>
        <taxon>Flavobacteriaceae</taxon>
        <taxon>Maribacter</taxon>
    </lineage>
</organism>
<accession>A0A1M6QMS5</accession>
<dbReference type="EMBL" id="FQZX01000002">
    <property type="protein sequence ID" value="SHK21589.1"/>
    <property type="molecule type" value="Genomic_DNA"/>
</dbReference>
<dbReference type="Gene3D" id="1.10.238.10">
    <property type="entry name" value="EF-hand"/>
    <property type="match status" value="1"/>
</dbReference>
<evidence type="ECO:0000313" key="1">
    <source>
        <dbReference type="EMBL" id="SHK21589.1"/>
    </source>
</evidence>
<evidence type="ECO:0008006" key="3">
    <source>
        <dbReference type="Google" id="ProtNLM"/>
    </source>
</evidence>
<dbReference type="OrthoDB" id="1139529at2"/>
<dbReference type="AlphaFoldDB" id="A0A1M6QMS5"/>